<reference evidence="6" key="1">
    <citation type="journal article" date="2014" name="Int. J. Syst. Evol. Microbiol.">
        <title>Complete genome sequence of Corynebacterium casei LMG S-19264T (=DSM 44701T), isolated from a smear-ripened cheese.</title>
        <authorList>
            <consortium name="US DOE Joint Genome Institute (JGI-PGF)"/>
            <person name="Walter F."/>
            <person name="Albersmeier A."/>
            <person name="Kalinowski J."/>
            <person name="Ruckert C."/>
        </authorList>
    </citation>
    <scope>NUCLEOTIDE SEQUENCE</scope>
    <source>
        <strain evidence="6">CGMCC 4.5737</strain>
    </source>
</reference>
<dbReference type="InterPro" id="IPR041916">
    <property type="entry name" value="Anti_sigma_zinc_sf"/>
</dbReference>
<name>A0A8J3CID4_9PSEU</name>
<protein>
    <recommendedName>
        <fullName evidence="5">Putative zinc-finger domain-containing protein</fullName>
    </recommendedName>
</protein>
<dbReference type="Pfam" id="PF13490">
    <property type="entry name" value="zf-HC2"/>
    <property type="match status" value="1"/>
</dbReference>
<comment type="caution">
    <text evidence="6">The sequence shown here is derived from an EMBL/GenBank/DDBJ whole genome shotgun (WGS) entry which is preliminary data.</text>
</comment>
<keyword evidence="4" id="KW-0472">Membrane</keyword>
<evidence type="ECO:0000313" key="7">
    <source>
        <dbReference type="Proteomes" id="UP000637578"/>
    </source>
</evidence>
<evidence type="ECO:0000256" key="4">
    <source>
        <dbReference type="SAM" id="Phobius"/>
    </source>
</evidence>
<evidence type="ECO:0000256" key="3">
    <source>
        <dbReference type="SAM" id="MobiDB-lite"/>
    </source>
</evidence>
<dbReference type="AlphaFoldDB" id="A0A8J3CID4"/>
<dbReference type="InterPro" id="IPR027383">
    <property type="entry name" value="Znf_put"/>
</dbReference>
<feature type="domain" description="Putative zinc-finger" evidence="5">
    <location>
        <begin position="10"/>
        <end position="36"/>
    </location>
</feature>
<evidence type="ECO:0000256" key="1">
    <source>
        <dbReference type="ARBA" id="ARBA00023015"/>
    </source>
</evidence>
<proteinExistence type="predicted"/>
<evidence type="ECO:0000259" key="5">
    <source>
        <dbReference type="Pfam" id="PF13490"/>
    </source>
</evidence>
<keyword evidence="2" id="KW-0804">Transcription</keyword>
<dbReference type="EMBL" id="BMMK01000027">
    <property type="protein sequence ID" value="GGM71848.1"/>
    <property type="molecule type" value="Genomic_DNA"/>
</dbReference>
<gene>
    <name evidence="6" type="ORF">GCM10012275_47950</name>
</gene>
<evidence type="ECO:0000256" key="2">
    <source>
        <dbReference type="ARBA" id="ARBA00023163"/>
    </source>
</evidence>
<accession>A0A8J3CID4</accession>
<feature type="region of interest" description="Disordered" evidence="3">
    <location>
        <begin position="112"/>
        <end position="136"/>
    </location>
</feature>
<feature type="transmembrane region" description="Helical" evidence="4">
    <location>
        <begin position="91"/>
        <end position="108"/>
    </location>
</feature>
<organism evidence="6 7">
    <name type="scientific">Longimycelium tulufanense</name>
    <dbReference type="NCBI Taxonomy" id="907463"/>
    <lineage>
        <taxon>Bacteria</taxon>
        <taxon>Bacillati</taxon>
        <taxon>Actinomycetota</taxon>
        <taxon>Actinomycetes</taxon>
        <taxon>Pseudonocardiales</taxon>
        <taxon>Pseudonocardiaceae</taxon>
        <taxon>Longimycelium</taxon>
    </lineage>
</organism>
<dbReference type="Gene3D" id="1.10.10.1320">
    <property type="entry name" value="Anti-sigma factor, zinc-finger domain"/>
    <property type="match status" value="1"/>
</dbReference>
<dbReference type="RefSeq" id="WP_189060670.1">
    <property type="nucleotide sequence ID" value="NZ_BMMK01000027.1"/>
</dbReference>
<dbReference type="Proteomes" id="UP000637578">
    <property type="component" value="Unassembled WGS sequence"/>
</dbReference>
<feature type="compositionally biased region" description="Polar residues" evidence="3">
    <location>
        <begin position="112"/>
        <end position="128"/>
    </location>
</feature>
<keyword evidence="4" id="KW-0812">Transmembrane</keyword>
<keyword evidence="1" id="KW-0805">Transcription regulation</keyword>
<reference evidence="6" key="2">
    <citation type="submission" date="2020-09" db="EMBL/GenBank/DDBJ databases">
        <authorList>
            <person name="Sun Q."/>
            <person name="Zhou Y."/>
        </authorList>
    </citation>
    <scope>NUCLEOTIDE SEQUENCE</scope>
    <source>
        <strain evidence="6">CGMCC 4.5737</strain>
    </source>
</reference>
<sequence length="245" mass="26297">MTPPSHIDVAAYALGVLDPDDAETFEEHLVDCPRCRSELVELAVLPDLLEQARRRDLLIPAPSETAEDGAGALQGALDRVVTLRRRRRRTLVFAAAAAATLVVAAPVINETLRSSPPTHDRASTTTSIPPDPPQPLEAAQTLVGFNPANRTNARLTIRTGAWGTGIDMELKGVRGPLRCELVAVSRGGETHSAGGWRVPDKGYGVPGSPDPLQWQGGVALSAKDIERFEVRTDRGDTLVQVPNNR</sequence>
<keyword evidence="7" id="KW-1185">Reference proteome</keyword>
<evidence type="ECO:0000313" key="6">
    <source>
        <dbReference type="EMBL" id="GGM71848.1"/>
    </source>
</evidence>
<keyword evidence="4" id="KW-1133">Transmembrane helix</keyword>